<organism evidence="2 3">
    <name type="scientific">Penicillium oxalicum (strain 114-2 / CGMCC 5302)</name>
    <name type="common">Penicillium decumbens</name>
    <dbReference type="NCBI Taxonomy" id="933388"/>
    <lineage>
        <taxon>Eukaryota</taxon>
        <taxon>Fungi</taxon>
        <taxon>Dikarya</taxon>
        <taxon>Ascomycota</taxon>
        <taxon>Pezizomycotina</taxon>
        <taxon>Eurotiomycetes</taxon>
        <taxon>Eurotiomycetidae</taxon>
        <taxon>Eurotiales</taxon>
        <taxon>Aspergillaceae</taxon>
        <taxon>Penicillium</taxon>
    </lineage>
</organism>
<protein>
    <recommendedName>
        <fullName evidence="1">N-acetyltransferase domain-containing protein</fullName>
    </recommendedName>
</protein>
<dbReference type="Gene3D" id="3.40.630.30">
    <property type="match status" value="1"/>
</dbReference>
<dbReference type="SUPFAM" id="SSF55729">
    <property type="entry name" value="Acyl-CoA N-acyltransferases (Nat)"/>
    <property type="match status" value="1"/>
</dbReference>
<dbReference type="HOGENOM" id="CLU_060131_6_3_1"/>
<proteinExistence type="predicted"/>
<dbReference type="CDD" id="cd04301">
    <property type="entry name" value="NAT_SF"/>
    <property type="match status" value="1"/>
</dbReference>
<dbReference type="Pfam" id="PF00583">
    <property type="entry name" value="Acetyltransf_1"/>
    <property type="match status" value="1"/>
</dbReference>
<gene>
    <name evidence="2" type="ORF">PDE_03283</name>
</gene>
<evidence type="ECO:0000313" key="3">
    <source>
        <dbReference type="Proteomes" id="UP000019376"/>
    </source>
</evidence>
<accession>S8B1V9</accession>
<name>S8B1V9_PENO1</name>
<evidence type="ECO:0000259" key="1">
    <source>
        <dbReference type="PROSITE" id="PS51186"/>
    </source>
</evidence>
<keyword evidence="3" id="KW-1185">Reference proteome</keyword>
<dbReference type="PANTHER" id="PTHR42791">
    <property type="entry name" value="GNAT FAMILY ACETYLTRANSFERASE"/>
    <property type="match status" value="1"/>
</dbReference>
<reference evidence="2 3" key="1">
    <citation type="journal article" date="2013" name="PLoS ONE">
        <title>Genomic and secretomic analyses reveal unique features of the lignocellulolytic enzyme system of Penicillium decumbens.</title>
        <authorList>
            <person name="Liu G."/>
            <person name="Zhang L."/>
            <person name="Wei X."/>
            <person name="Zou G."/>
            <person name="Qin Y."/>
            <person name="Ma L."/>
            <person name="Li J."/>
            <person name="Zheng H."/>
            <person name="Wang S."/>
            <person name="Wang C."/>
            <person name="Xun L."/>
            <person name="Zhao G.-P."/>
            <person name="Zhou Z."/>
            <person name="Qu Y."/>
        </authorList>
    </citation>
    <scope>NUCLEOTIDE SEQUENCE [LARGE SCALE GENOMIC DNA]</scope>
    <source>
        <strain evidence="3">114-2 / CGMCC 5302</strain>
    </source>
</reference>
<dbReference type="PhylomeDB" id="S8B1V9"/>
<sequence length="221" mass="25198">MSYPVQYAEEGDARALARINLLSFESQGLLQQIFYEADSAALELHKANNCIKHLTNRQMHVLKVADPHTGEVVGYARWQLPEALWPRDEIPVLSQEGQEIAQDIMRLAPRPMNEALFTAFRSLLEQCRKKYLAENDIVLDLLATLPSHQGQGFGSALLRWGTAKADEKQVRIFLEATVGGYPIYLKYGWKPLEEVSIDREQYGGRGRDRFILMMRDPKPLV</sequence>
<dbReference type="EMBL" id="KB644410">
    <property type="protein sequence ID" value="EPS28337.1"/>
    <property type="molecule type" value="Genomic_DNA"/>
</dbReference>
<dbReference type="InterPro" id="IPR016181">
    <property type="entry name" value="Acyl_CoA_acyltransferase"/>
</dbReference>
<dbReference type="STRING" id="933388.S8B1V9"/>
<dbReference type="OrthoDB" id="410198at2759"/>
<dbReference type="InterPro" id="IPR052523">
    <property type="entry name" value="Trichothecene_AcTrans"/>
</dbReference>
<evidence type="ECO:0000313" key="2">
    <source>
        <dbReference type="EMBL" id="EPS28337.1"/>
    </source>
</evidence>
<dbReference type="AlphaFoldDB" id="S8B1V9"/>
<dbReference type="PROSITE" id="PS51186">
    <property type="entry name" value="GNAT"/>
    <property type="match status" value="1"/>
</dbReference>
<dbReference type="Proteomes" id="UP000019376">
    <property type="component" value="Unassembled WGS sequence"/>
</dbReference>
<dbReference type="PANTHER" id="PTHR42791:SF2">
    <property type="entry name" value="N-ACETYLTRANSFERASE DOMAIN-CONTAINING PROTEIN"/>
    <property type="match status" value="1"/>
</dbReference>
<dbReference type="InterPro" id="IPR000182">
    <property type="entry name" value="GNAT_dom"/>
</dbReference>
<feature type="domain" description="N-acetyltransferase" evidence="1">
    <location>
        <begin position="59"/>
        <end position="218"/>
    </location>
</feature>
<dbReference type="GO" id="GO:0016747">
    <property type="term" value="F:acyltransferase activity, transferring groups other than amino-acyl groups"/>
    <property type="evidence" value="ECO:0007669"/>
    <property type="project" value="InterPro"/>
</dbReference>
<dbReference type="eggNOG" id="ENOG502SC13">
    <property type="taxonomic scope" value="Eukaryota"/>
</dbReference>